<comment type="caution">
    <text evidence="2">The sequence shown here is derived from an EMBL/GenBank/DDBJ whole genome shotgun (WGS) entry which is preliminary data.</text>
</comment>
<sequence>MFLLAAACFGAVYALFVGCLLSLGICLSFIVRPLLRGIFWLWGKITRADVRPGYELAGFNWFALPFALFAVLLVLDLGREDVTLYWGLPLLSVGLYLFYSAARDAGVRFRHGERLLASAIAMPEKDVFRRSGEVNKYKNVQLMGIAVVALLPLFLSGAFGYLLEGAMRMAQVRIEAPAIYVKAPYATLLPEALASRHPRVPEGYTAYIGTTVLFKGFGNMTVVAFPDANGTRQLAIPNEQIIVERQSGG</sequence>
<gene>
    <name evidence="2" type="ORF">C666_02310</name>
</gene>
<dbReference type="STRING" id="1123367.GCA_000621305_02316"/>
<protein>
    <submittedName>
        <fullName evidence="2">Uncharacterized protein</fullName>
    </submittedName>
</protein>
<accession>N6YFG8</accession>
<dbReference type="Proteomes" id="UP000013232">
    <property type="component" value="Unassembled WGS sequence"/>
</dbReference>
<feature type="transmembrane region" description="Helical" evidence="1">
    <location>
        <begin position="56"/>
        <end position="75"/>
    </location>
</feature>
<keyword evidence="1" id="KW-1133">Transmembrane helix</keyword>
<keyword evidence="3" id="KW-1185">Reference proteome</keyword>
<feature type="transmembrane region" description="Helical" evidence="1">
    <location>
        <begin position="82"/>
        <end position="102"/>
    </location>
</feature>
<keyword evidence="1" id="KW-0472">Membrane</keyword>
<name>N6YFG8_THAL4</name>
<proteinExistence type="predicted"/>
<dbReference type="eggNOG" id="ENOG503445Z">
    <property type="taxonomic scope" value="Bacteria"/>
</dbReference>
<dbReference type="EMBL" id="AMXE01000004">
    <property type="protein sequence ID" value="ENO90260.1"/>
    <property type="molecule type" value="Genomic_DNA"/>
</dbReference>
<keyword evidence="1" id="KW-0812">Transmembrane</keyword>
<reference evidence="2 3" key="1">
    <citation type="submission" date="2012-09" db="EMBL/GenBank/DDBJ databases">
        <title>Draft Genome Sequences of 6 Strains from Genus Thauera.</title>
        <authorList>
            <person name="Liu B."/>
            <person name="Shapleigh J.P."/>
            <person name="Frostegard A.H."/>
        </authorList>
    </citation>
    <scope>NUCLEOTIDE SEQUENCE [LARGE SCALE GENOMIC DNA]</scope>
    <source>
        <strain evidence="3">47Lol / DSM 12138</strain>
    </source>
</reference>
<evidence type="ECO:0000313" key="2">
    <source>
        <dbReference type="EMBL" id="ENO90260.1"/>
    </source>
</evidence>
<evidence type="ECO:0000256" key="1">
    <source>
        <dbReference type="SAM" id="Phobius"/>
    </source>
</evidence>
<feature type="transmembrane region" description="Helical" evidence="1">
    <location>
        <begin position="140"/>
        <end position="163"/>
    </location>
</feature>
<dbReference type="AlphaFoldDB" id="N6YFG8"/>
<organism evidence="2 3">
    <name type="scientific">Thauera linaloolentis (strain DSM 12138 / JCM 21573 / CCUG 41526 / CIP 105981 / IAM 15112 / NBRC 102519 / 47Lol)</name>
    <dbReference type="NCBI Taxonomy" id="1123367"/>
    <lineage>
        <taxon>Bacteria</taxon>
        <taxon>Pseudomonadati</taxon>
        <taxon>Pseudomonadota</taxon>
        <taxon>Betaproteobacteria</taxon>
        <taxon>Rhodocyclales</taxon>
        <taxon>Zoogloeaceae</taxon>
        <taxon>Thauera</taxon>
    </lineage>
</organism>
<evidence type="ECO:0000313" key="3">
    <source>
        <dbReference type="Proteomes" id="UP000013232"/>
    </source>
</evidence>